<organism evidence="1 2">
    <name type="scientific">Castanea mollissima</name>
    <name type="common">Chinese chestnut</name>
    <dbReference type="NCBI Taxonomy" id="60419"/>
    <lineage>
        <taxon>Eukaryota</taxon>
        <taxon>Viridiplantae</taxon>
        <taxon>Streptophyta</taxon>
        <taxon>Embryophyta</taxon>
        <taxon>Tracheophyta</taxon>
        <taxon>Spermatophyta</taxon>
        <taxon>Magnoliopsida</taxon>
        <taxon>eudicotyledons</taxon>
        <taxon>Gunneridae</taxon>
        <taxon>Pentapetalae</taxon>
        <taxon>rosids</taxon>
        <taxon>fabids</taxon>
        <taxon>Fagales</taxon>
        <taxon>Fagaceae</taxon>
        <taxon>Castanea</taxon>
    </lineage>
</organism>
<evidence type="ECO:0000313" key="2">
    <source>
        <dbReference type="Proteomes" id="UP000737018"/>
    </source>
</evidence>
<comment type="caution">
    <text evidence="1">The sequence shown here is derived from an EMBL/GenBank/DDBJ whole genome shotgun (WGS) entry which is preliminary data.</text>
</comment>
<dbReference type="EMBL" id="JRKL02012667">
    <property type="protein sequence ID" value="KAF3944206.1"/>
    <property type="molecule type" value="Genomic_DNA"/>
</dbReference>
<proteinExistence type="predicted"/>
<dbReference type="PANTHER" id="PTHR22881:SF11">
    <property type="entry name" value="BROMODOMAIN-CONTAINING PROTEIN DDB_G0270170-LIKE ISOFORM X1"/>
    <property type="match status" value="1"/>
</dbReference>
<keyword evidence="2" id="KW-1185">Reference proteome</keyword>
<dbReference type="PANTHER" id="PTHR22881">
    <property type="entry name" value="BROMODOMAIN CONTAINING PROTEIN"/>
    <property type="match status" value="1"/>
</dbReference>
<accession>A0A8J4QAK9</accession>
<protein>
    <submittedName>
        <fullName evidence="1">Uncharacterized protein</fullName>
    </submittedName>
</protein>
<dbReference type="OrthoDB" id="21449at2759"/>
<reference evidence="1" key="1">
    <citation type="submission" date="2020-03" db="EMBL/GenBank/DDBJ databases">
        <title>Castanea mollissima Vanexum genome sequencing.</title>
        <authorList>
            <person name="Staton M."/>
        </authorList>
    </citation>
    <scope>NUCLEOTIDE SEQUENCE</scope>
    <source>
        <tissue evidence="1">Leaf</tissue>
    </source>
</reference>
<evidence type="ECO:0000313" key="1">
    <source>
        <dbReference type="EMBL" id="KAF3944206.1"/>
    </source>
</evidence>
<dbReference type="Proteomes" id="UP000737018">
    <property type="component" value="Unassembled WGS sequence"/>
</dbReference>
<gene>
    <name evidence="1" type="ORF">CMV_029305</name>
</gene>
<name>A0A8J4QAK9_9ROSI</name>
<dbReference type="AlphaFoldDB" id="A0A8J4QAK9"/>
<sequence length="69" mass="7634">MWSFPIQIGLHLEHGYARSLTRFATGLGPVVWKIASQKIERVLPTGLKFGPEWVGENEASKQNAASLRG</sequence>
<dbReference type="InterPro" id="IPR051831">
    <property type="entry name" value="Bromodomain_contain_prot"/>
</dbReference>